<dbReference type="EMBL" id="JAUJRV010000057">
    <property type="protein sequence ID" value="MDN7799816.1"/>
    <property type="molecule type" value="Genomic_DNA"/>
</dbReference>
<gene>
    <name evidence="2" type="ORF">QZM33_33355</name>
</gene>
<accession>A0AAW7TDG1</accession>
<proteinExistence type="predicted"/>
<sequence length="157" mass="16006">MRIFNPHLIVGAMQPTRLSQYLIVVWASLAGAAYAAGVVPDGGTATAVSIGAGGRQMINIAPAVGSVSNNTYSSFNVSKAGADLNNIGINARTIVNQVTSTNPTLIQGNINVLGPRANVILANPNGVTVDGGSFTNTGHVVLSTGQVSFNDITTTLN</sequence>
<dbReference type="InterPro" id="IPR012334">
    <property type="entry name" value="Pectin_lyas_fold"/>
</dbReference>
<dbReference type="InterPro" id="IPR008638">
    <property type="entry name" value="FhaB/CdiA-like_TPS"/>
</dbReference>
<dbReference type="SMART" id="SM00912">
    <property type="entry name" value="Haemagg_act"/>
    <property type="match status" value="1"/>
</dbReference>
<organism evidence="2 3">
    <name type="scientific">Burkholderia vietnamiensis</name>
    <dbReference type="NCBI Taxonomy" id="60552"/>
    <lineage>
        <taxon>Bacteria</taxon>
        <taxon>Pseudomonadati</taxon>
        <taxon>Pseudomonadota</taxon>
        <taxon>Betaproteobacteria</taxon>
        <taxon>Burkholderiales</taxon>
        <taxon>Burkholderiaceae</taxon>
        <taxon>Burkholderia</taxon>
        <taxon>Burkholderia cepacia complex</taxon>
    </lineage>
</organism>
<dbReference type="Gene3D" id="2.160.20.10">
    <property type="entry name" value="Single-stranded right-handed beta-helix, Pectin lyase-like"/>
    <property type="match status" value="1"/>
</dbReference>
<dbReference type="RefSeq" id="WP_301788945.1">
    <property type="nucleotide sequence ID" value="NZ_JAUJRV010000057.1"/>
</dbReference>
<dbReference type="InterPro" id="IPR011050">
    <property type="entry name" value="Pectin_lyase_fold/virulence"/>
</dbReference>
<reference evidence="2" key="1">
    <citation type="submission" date="2023-07" db="EMBL/GenBank/DDBJ databases">
        <title>A collection of bacterial strains from the Burkholderia cepacia Research Laboratory and Repository.</title>
        <authorList>
            <person name="Lipuma J."/>
            <person name="Spilker T."/>
            <person name="Caverly L."/>
        </authorList>
    </citation>
    <scope>NUCLEOTIDE SEQUENCE</scope>
    <source>
        <strain evidence="2">AU44268</strain>
    </source>
</reference>
<protein>
    <submittedName>
        <fullName evidence="2">Filamentous hemagglutinin N-terminal domain-containing protein</fullName>
    </submittedName>
</protein>
<dbReference type="SUPFAM" id="SSF51126">
    <property type="entry name" value="Pectin lyase-like"/>
    <property type="match status" value="1"/>
</dbReference>
<evidence type="ECO:0000313" key="2">
    <source>
        <dbReference type="EMBL" id="MDN7799816.1"/>
    </source>
</evidence>
<dbReference type="NCBIfam" id="TIGR01901">
    <property type="entry name" value="adhes_NPXG"/>
    <property type="match status" value="1"/>
</dbReference>
<dbReference type="Pfam" id="PF05860">
    <property type="entry name" value="TPS"/>
    <property type="match status" value="1"/>
</dbReference>
<name>A0AAW7TDG1_BURVI</name>
<comment type="caution">
    <text evidence="2">The sequence shown here is derived from an EMBL/GenBank/DDBJ whole genome shotgun (WGS) entry which is preliminary data.</text>
</comment>
<dbReference type="Proteomes" id="UP001171620">
    <property type="component" value="Unassembled WGS sequence"/>
</dbReference>
<dbReference type="AlphaFoldDB" id="A0AAW7TDG1"/>
<evidence type="ECO:0000259" key="1">
    <source>
        <dbReference type="SMART" id="SM00912"/>
    </source>
</evidence>
<evidence type="ECO:0000313" key="3">
    <source>
        <dbReference type="Proteomes" id="UP001171620"/>
    </source>
</evidence>
<feature type="domain" description="Filamentous haemagglutinin FhaB/tRNA nuclease CdiA-like TPS" evidence="1">
    <location>
        <begin position="39"/>
        <end position="152"/>
    </location>
</feature>